<name>A0A061A6Z0_9ACTN</name>
<dbReference type="AlphaFoldDB" id="A0A061A6Z0"/>
<proteinExistence type="predicted"/>
<sequence>MASQDGVGKCASALGVLFPAVEAGQDSDDVAGERHGQHSPGRHARGIASPPATQCFEEVAGRQLSGEADPGPVRFLCGLGGIDAQHRDFRRVKTFQRCSVAVA</sequence>
<organism evidence="2">
    <name type="scientific">Streptomyces iranensis</name>
    <dbReference type="NCBI Taxonomy" id="576784"/>
    <lineage>
        <taxon>Bacteria</taxon>
        <taxon>Bacillati</taxon>
        <taxon>Actinomycetota</taxon>
        <taxon>Actinomycetes</taxon>
        <taxon>Kitasatosporales</taxon>
        <taxon>Streptomycetaceae</taxon>
        <taxon>Streptomyces</taxon>
        <taxon>Streptomyces violaceusniger group</taxon>
    </lineage>
</organism>
<gene>
    <name evidence="2" type="ORF">SIRAN20</name>
</gene>
<dbReference type="HOGENOM" id="CLU_2262272_0_0_11"/>
<dbReference type="EMBL" id="LK022849">
    <property type="protein sequence ID" value="CDR18119.1"/>
    <property type="molecule type" value="Genomic_DNA"/>
</dbReference>
<dbReference type="PATRIC" id="fig|576784.4.peg.10258"/>
<protein>
    <submittedName>
        <fullName evidence="2">Uncharacterized protein</fullName>
    </submittedName>
</protein>
<accession>A0A061A6Z0</accession>
<evidence type="ECO:0000313" key="2">
    <source>
        <dbReference type="EMBL" id="CDR18119.1"/>
    </source>
</evidence>
<reference evidence="2" key="1">
    <citation type="submission" date="2014-05" db="EMBL/GenBank/DDBJ databases">
        <authorList>
            <person name="Horn Fabian"/>
        </authorList>
    </citation>
    <scope>NUCLEOTIDE SEQUENCE</scope>
</reference>
<feature type="region of interest" description="Disordered" evidence="1">
    <location>
        <begin position="25"/>
        <end position="49"/>
    </location>
</feature>
<evidence type="ECO:0000256" key="1">
    <source>
        <dbReference type="SAM" id="MobiDB-lite"/>
    </source>
</evidence>